<feature type="coiled-coil region" evidence="2">
    <location>
        <begin position="580"/>
        <end position="617"/>
    </location>
</feature>
<dbReference type="PROSITE" id="PS50144">
    <property type="entry name" value="MATH"/>
    <property type="match status" value="2"/>
</dbReference>
<dbReference type="SUPFAM" id="SSF49599">
    <property type="entry name" value="TRAF domain-like"/>
    <property type="match status" value="2"/>
</dbReference>
<dbReference type="EMBL" id="OU466861">
    <property type="protein sequence ID" value="CAH2063692.1"/>
    <property type="molecule type" value="Genomic_DNA"/>
</dbReference>
<sequence length="768" mass="88049">MEKQYEKKITWAIKNFSSLQSENIHSDYFHVGGCKWRLLAYPKGYNNANHMSLFLSVADPTSLPSGWRRHTKFRLTILNQFSEKLSQSNLKETQHWFDEKSTNWGFPSMFSLSELHLKDSGFLVNGELKIVAEIDVLETIGKLDVTDEASTITETMSVKGFQLLPSQAKSVSYMFERHPDIASEFRPKNPNLRTAYMSLLLSLIETLRQLPQELSVDDLSDAYTGLGFMANVGFKLDWLEKKFDEVSQKKENEEAYETRLQEMEKDLKDLKQKYSDMEALVEKEKSWFPDDEYSLKLIRKDKRDSCLGNFHNVQHAGPTPKVNPNDSHSEFEVVSISIDLLVSNFLDFVRFSRGRLVAFPKGDQVDYLSLYLEVVQAQPFGWRKYVNFRISVVNQLSPELSEQQETQCWIDENATGWGVQDMLHLTKLHDKDGGFMVDGKVMIVAKVQVLEVVGTSEESGDATKPQSKMKRDDDGAKSNDLLNKIQEVVKESIDVNGFQVLPSQVESVRRIFERHPDIAVEFRGKNKHLRTTFMNFLLSLIETLCQPLEELSNEDLVEADIALTYLQDAGFSVGWLEKKLDQLKEKKEKEQSGLASLKDIEQRLHDLMDLCHQKKSEALSIGAPLNQCEILLKIRVRFNMSLVVQDESEEAIQDLEEYNYGPETKGLLMKTQQVMESIDVNGFQVLPYQVRSVSRIFEKHPGIASEIRPKNQHLRSAYMNFLLGLMETLCQPPQELSKGDLGQAHVALVCMMYAGFKVDWLEKKLDQV</sequence>
<protein>
    <recommendedName>
        <fullName evidence="4">MATH domain-containing protein</fullName>
    </recommendedName>
</protein>
<feature type="coiled-coil region" evidence="2">
    <location>
        <begin position="246"/>
        <end position="280"/>
    </location>
</feature>
<gene>
    <name evidence="5" type="ORF">TAV2_LOCUS18102</name>
</gene>
<keyword evidence="1 2" id="KW-0175">Coiled coil</keyword>
<feature type="domain" description="MATH" evidence="4">
    <location>
        <begin position="6"/>
        <end position="134"/>
    </location>
</feature>
<feature type="region of interest" description="Disordered" evidence="3">
    <location>
        <begin position="456"/>
        <end position="477"/>
    </location>
</feature>
<keyword evidence="6" id="KW-1185">Reference proteome</keyword>
<evidence type="ECO:0000313" key="5">
    <source>
        <dbReference type="EMBL" id="CAH2063692.1"/>
    </source>
</evidence>
<accession>A0AAU9SDX9</accession>
<dbReference type="PANTHER" id="PTHR46236:SF7">
    <property type="entry name" value="PROTEIN RESTRICTED TEV MOVEMENT 3"/>
    <property type="match status" value="1"/>
</dbReference>
<feature type="domain" description="MATH" evidence="4">
    <location>
        <begin position="326"/>
        <end position="447"/>
    </location>
</feature>
<proteinExistence type="predicted"/>
<dbReference type="InterPro" id="IPR050804">
    <property type="entry name" value="MCC"/>
</dbReference>
<evidence type="ECO:0000256" key="3">
    <source>
        <dbReference type="SAM" id="MobiDB-lite"/>
    </source>
</evidence>
<evidence type="ECO:0000259" key="4">
    <source>
        <dbReference type="PROSITE" id="PS50144"/>
    </source>
</evidence>
<dbReference type="PANTHER" id="PTHR46236">
    <property type="entry name" value="TRAF-LIKE SUPERFAMILY PROTEIN"/>
    <property type="match status" value="1"/>
</dbReference>
<evidence type="ECO:0000256" key="1">
    <source>
        <dbReference type="ARBA" id="ARBA00023054"/>
    </source>
</evidence>
<dbReference type="AlphaFoldDB" id="A0AAU9SDX9"/>
<dbReference type="CDD" id="cd00121">
    <property type="entry name" value="MATH"/>
    <property type="match status" value="2"/>
</dbReference>
<dbReference type="Gene3D" id="2.60.210.10">
    <property type="entry name" value="Apoptosis, Tumor Necrosis Factor Receptor Associated Protein 2, Chain A"/>
    <property type="match status" value="2"/>
</dbReference>
<dbReference type="Proteomes" id="UP000836841">
    <property type="component" value="Chromosome 5"/>
</dbReference>
<reference evidence="5 6" key="1">
    <citation type="submission" date="2022-03" db="EMBL/GenBank/DDBJ databases">
        <authorList>
            <person name="Nunn A."/>
            <person name="Chopra R."/>
            <person name="Nunn A."/>
            <person name="Contreras Garrido A."/>
        </authorList>
    </citation>
    <scope>NUCLEOTIDE SEQUENCE [LARGE SCALE GENOMIC DNA]</scope>
</reference>
<dbReference type="InterPro" id="IPR008974">
    <property type="entry name" value="TRAF-like"/>
</dbReference>
<dbReference type="InterPro" id="IPR002083">
    <property type="entry name" value="MATH/TRAF_dom"/>
</dbReference>
<organism evidence="5 6">
    <name type="scientific">Thlaspi arvense</name>
    <name type="common">Field penny-cress</name>
    <dbReference type="NCBI Taxonomy" id="13288"/>
    <lineage>
        <taxon>Eukaryota</taxon>
        <taxon>Viridiplantae</taxon>
        <taxon>Streptophyta</taxon>
        <taxon>Embryophyta</taxon>
        <taxon>Tracheophyta</taxon>
        <taxon>Spermatophyta</taxon>
        <taxon>Magnoliopsida</taxon>
        <taxon>eudicotyledons</taxon>
        <taxon>Gunneridae</taxon>
        <taxon>Pentapetalae</taxon>
        <taxon>rosids</taxon>
        <taxon>malvids</taxon>
        <taxon>Brassicales</taxon>
        <taxon>Brassicaceae</taxon>
        <taxon>Thlaspideae</taxon>
        <taxon>Thlaspi</taxon>
    </lineage>
</organism>
<evidence type="ECO:0000313" key="6">
    <source>
        <dbReference type="Proteomes" id="UP000836841"/>
    </source>
</evidence>
<name>A0AAU9SDX9_THLAR</name>
<dbReference type="SMART" id="SM00061">
    <property type="entry name" value="MATH"/>
    <property type="match status" value="2"/>
</dbReference>
<evidence type="ECO:0000256" key="2">
    <source>
        <dbReference type="SAM" id="Coils"/>
    </source>
</evidence>
<dbReference type="Pfam" id="PF22486">
    <property type="entry name" value="MATH_2"/>
    <property type="match status" value="2"/>
</dbReference>